<dbReference type="RefSeq" id="WP_307495269.1">
    <property type="nucleotide sequence ID" value="NZ_JAUSTN010000007.1"/>
</dbReference>
<protein>
    <submittedName>
        <fullName evidence="3">N-acetylmuramoyl-L-alanine amidase</fullName>
        <ecNumber evidence="3">3.5.1.28</ecNumber>
    </submittedName>
</protein>
<dbReference type="PANTHER" id="PTHR43308">
    <property type="entry name" value="OUTER MEMBRANE PROTEIN ALPHA-RELATED"/>
    <property type="match status" value="1"/>
</dbReference>
<feature type="domain" description="SLH" evidence="2">
    <location>
        <begin position="85"/>
        <end position="140"/>
    </location>
</feature>
<dbReference type="GO" id="GO:0008745">
    <property type="term" value="F:N-acetylmuramoyl-L-alanine amidase activity"/>
    <property type="evidence" value="ECO:0007669"/>
    <property type="project" value="UniProtKB-EC"/>
</dbReference>
<keyword evidence="3" id="KW-0378">Hydrolase</keyword>
<sequence length="219" mass="24681">MRRLKKYLTLFISICMLFVSVSARSFSDTRNHWASDYIDKLSDMGFISGYEGDLFKPDAEISRAEFYAVINNMANLKKVYPVFFSDVKPDDWFYKEVGKAVKAGYLVPTTGNLNPSKPISRMEVVEILGYMYKLKPDAKEALNFKDLENLSSEEIAYIGALVKLGAVGGYPDNTFRPRGSVLRAEISRILTSLIDKAGLPGERTVPDSKIKFGDKNLYQ</sequence>
<gene>
    <name evidence="3" type="ORF">J2S72_001511</name>
</gene>
<evidence type="ECO:0000256" key="1">
    <source>
        <dbReference type="SAM" id="SignalP"/>
    </source>
</evidence>
<evidence type="ECO:0000313" key="3">
    <source>
        <dbReference type="EMBL" id="MDQ0275484.1"/>
    </source>
</evidence>
<dbReference type="PANTHER" id="PTHR43308:SF5">
    <property type="entry name" value="S-LAYER PROTEIN _ PEPTIDOGLYCAN ENDO-BETA-N-ACETYLGLUCOSAMINIDASE"/>
    <property type="match status" value="1"/>
</dbReference>
<dbReference type="PROSITE" id="PS51272">
    <property type="entry name" value="SLH"/>
    <property type="match status" value="3"/>
</dbReference>
<dbReference type="EC" id="3.5.1.28" evidence="3"/>
<dbReference type="Pfam" id="PF00395">
    <property type="entry name" value="SLH"/>
    <property type="match status" value="3"/>
</dbReference>
<dbReference type="EMBL" id="JAUSTN010000007">
    <property type="protein sequence ID" value="MDQ0275484.1"/>
    <property type="molecule type" value="Genomic_DNA"/>
</dbReference>
<accession>A0ABU0AW47</accession>
<dbReference type="InterPro" id="IPR001119">
    <property type="entry name" value="SLH_dom"/>
</dbReference>
<evidence type="ECO:0000313" key="4">
    <source>
        <dbReference type="Proteomes" id="UP001236559"/>
    </source>
</evidence>
<feature type="chain" id="PRO_5046588583" evidence="1">
    <location>
        <begin position="24"/>
        <end position="219"/>
    </location>
</feature>
<dbReference type="InterPro" id="IPR051465">
    <property type="entry name" value="Cell_Envelope_Struct_Comp"/>
</dbReference>
<comment type="caution">
    <text evidence="3">The sequence shown here is derived from an EMBL/GenBank/DDBJ whole genome shotgun (WGS) entry which is preliminary data.</text>
</comment>
<feature type="signal peptide" evidence="1">
    <location>
        <begin position="1"/>
        <end position="23"/>
    </location>
</feature>
<organism evidence="3 4">
    <name type="scientific">Peptoniphilus koenoeneniae</name>
    <dbReference type="NCBI Taxonomy" id="507751"/>
    <lineage>
        <taxon>Bacteria</taxon>
        <taxon>Bacillati</taxon>
        <taxon>Bacillota</taxon>
        <taxon>Tissierellia</taxon>
        <taxon>Tissierellales</taxon>
        <taxon>Peptoniphilaceae</taxon>
        <taxon>Peptoniphilus</taxon>
    </lineage>
</organism>
<evidence type="ECO:0000259" key="2">
    <source>
        <dbReference type="PROSITE" id="PS51272"/>
    </source>
</evidence>
<reference evidence="3 4" key="1">
    <citation type="submission" date="2023-07" db="EMBL/GenBank/DDBJ databases">
        <title>Genomic Encyclopedia of Type Strains, Phase IV (KMG-IV): sequencing the most valuable type-strain genomes for metagenomic binning, comparative biology and taxonomic classification.</title>
        <authorList>
            <person name="Goeker M."/>
        </authorList>
    </citation>
    <scope>NUCLEOTIDE SEQUENCE [LARGE SCALE GENOMIC DNA]</scope>
    <source>
        <strain evidence="3 4">DSM 22616</strain>
    </source>
</reference>
<keyword evidence="1" id="KW-0732">Signal</keyword>
<feature type="domain" description="SLH" evidence="2">
    <location>
        <begin position="21"/>
        <end position="84"/>
    </location>
</feature>
<keyword evidence="4" id="KW-1185">Reference proteome</keyword>
<dbReference type="Proteomes" id="UP001236559">
    <property type="component" value="Unassembled WGS sequence"/>
</dbReference>
<name>A0ABU0AW47_9FIRM</name>
<feature type="domain" description="SLH" evidence="2">
    <location>
        <begin position="141"/>
        <end position="204"/>
    </location>
</feature>
<proteinExistence type="predicted"/>